<dbReference type="Proteomes" id="UP001470230">
    <property type="component" value="Unassembled WGS sequence"/>
</dbReference>
<feature type="compositionally biased region" description="Acidic residues" evidence="1">
    <location>
        <begin position="1"/>
        <end position="15"/>
    </location>
</feature>
<evidence type="ECO:0000313" key="3">
    <source>
        <dbReference type="Proteomes" id="UP001470230"/>
    </source>
</evidence>
<proteinExistence type="predicted"/>
<gene>
    <name evidence="2" type="ORF">M9Y10_038420</name>
</gene>
<feature type="region of interest" description="Disordered" evidence="1">
    <location>
        <begin position="1"/>
        <end position="24"/>
    </location>
</feature>
<keyword evidence="3" id="KW-1185">Reference proteome</keyword>
<organism evidence="2 3">
    <name type="scientific">Tritrichomonas musculus</name>
    <dbReference type="NCBI Taxonomy" id="1915356"/>
    <lineage>
        <taxon>Eukaryota</taxon>
        <taxon>Metamonada</taxon>
        <taxon>Parabasalia</taxon>
        <taxon>Tritrichomonadida</taxon>
        <taxon>Tritrichomonadidae</taxon>
        <taxon>Tritrichomonas</taxon>
    </lineage>
</organism>
<evidence type="ECO:0000313" key="2">
    <source>
        <dbReference type="EMBL" id="KAK8887380.1"/>
    </source>
</evidence>
<reference evidence="2 3" key="1">
    <citation type="submission" date="2024-04" db="EMBL/GenBank/DDBJ databases">
        <title>Tritrichomonas musculus Genome.</title>
        <authorList>
            <person name="Alves-Ferreira E."/>
            <person name="Grigg M."/>
            <person name="Lorenzi H."/>
            <person name="Galac M."/>
        </authorList>
    </citation>
    <scope>NUCLEOTIDE SEQUENCE [LARGE SCALE GENOMIC DNA]</scope>
    <source>
        <strain evidence="2 3">EAF2021</strain>
    </source>
</reference>
<feature type="compositionally biased region" description="Acidic residues" evidence="1">
    <location>
        <begin position="73"/>
        <end position="83"/>
    </location>
</feature>
<feature type="region of interest" description="Disordered" evidence="1">
    <location>
        <begin position="67"/>
        <end position="104"/>
    </location>
</feature>
<comment type="caution">
    <text evidence="2">The sequence shown here is derived from an EMBL/GenBank/DDBJ whole genome shotgun (WGS) entry which is preliminary data.</text>
</comment>
<evidence type="ECO:0000256" key="1">
    <source>
        <dbReference type="SAM" id="MobiDB-lite"/>
    </source>
</evidence>
<sequence length="177" mass="20131">MNSDFDYELSDDCEEDSHVQDVPVPAPKDIDIVLTPATAKKYLVDGEPLPEEIIKEHLRPSLANNLRSKEECELSDDDFAESEESLHDHENNRGNIVEANENEEYITPPEIKGKFYNMANSIPQNVLLRMGEPSLSERPANDPVRQRVTATVLAAFAVASYKTLWPNRFEELRQQYA</sequence>
<protein>
    <submittedName>
        <fullName evidence="2">Uncharacterized protein</fullName>
    </submittedName>
</protein>
<name>A0ABR2K8F6_9EUKA</name>
<dbReference type="EMBL" id="JAPFFF010000006">
    <property type="protein sequence ID" value="KAK8887380.1"/>
    <property type="molecule type" value="Genomic_DNA"/>
</dbReference>
<accession>A0ABR2K8F6</accession>